<comment type="caution">
    <text evidence="2">The sequence shown here is derived from an EMBL/GenBank/DDBJ whole genome shotgun (WGS) entry which is preliminary data.</text>
</comment>
<feature type="transmembrane region" description="Helical" evidence="1">
    <location>
        <begin position="47"/>
        <end position="68"/>
    </location>
</feature>
<organism evidence="2 3">
    <name type="scientific">Flavobacterium croceum DSM 17960</name>
    <dbReference type="NCBI Taxonomy" id="1121886"/>
    <lineage>
        <taxon>Bacteria</taxon>
        <taxon>Pseudomonadati</taxon>
        <taxon>Bacteroidota</taxon>
        <taxon>Flavobacteriia</taxon>
        <taxon>Flavobacteriales</taxon>
        <taxon>Flavobacteriaceae</taxon>
        <taxon>Flavobacterium</taxon>
    </lineage>
</organism>
<dbReference type="AlphaFoldDB" id="A0A2S4NAC6"/>
<dbReference type="RefSeq" id="WP_103725295.1">
    <property type="nucleotide sequence ID" value="NZ_PQNY01000003.1"/>
</dbReference>
<name>A0A2S4NAC6_9FLAO</name>
<keyword evidence="3" id="KW-1185">Reference proteome</keyword>
<dbReference type="PANTHER" id="PTHR39165:SF1">
    <property type="entry name" value="DUF456 DOMAIN-CONTAINING PROTEIN"/>
    <property type="match status" value="1"/>
</dbReference>
<protein>
    <recommendedName>
        <fullName evidence="4">DUF456 domain-containing protein</fullName>
    </recommendedName>
</protein>
<dbReference type="PANTHER" id="PTHR39165">
    <property type="entry name" value="IG HYPOTHETICAL 17883"/>
    <property type="match status" value="1"/>
</dbReference>
<keyword evidence="1" id="KW-0472">Membrane</keyword>
<keyword evidence="1" id="KW-1133">Transmembrane helix</keyword>
<evidence type="ECO:0008006" key="4">
    <source>
        <dbReference type="Google" id="ProtNLM"/>
    </source>
</evidence>
<keyword evidence="1" id="KW-0812">Transmembrane</keyword>
<evidence type="ECO:0000313" key="3">
    <source>
        <dbReference type="Proteomes" id="UP000237056"/>
    </source>
</evidence>
<proteinExistence type="predicted"/>
<accession>A0A2S4NAC6</accession>
<dbReference type="OrthoDB" id="9808460at2"/>
<evidence type="ECO:0000256" key="1">
    <source>
        <dbReference type="SAM" id="Phobius"/>
    </source>
</evidence>
<sequence length="162" mass="17536">MDTILLTLGFILCIVGIVGSFLPVLPGPVASWVGLLLLYLTDKVQNNYWVLGATLIVTITISILDYVIPAQGTKKFGGSKYGIWGTNIGLVVGLFIPPFGFILGPFVGAFVGELLYNSNDKKGALKAAIGSFIGFIVSTFMKVIVCLSFTLWFVYVAWKTFL</sequence>
<reference evidence="2 3" key="1">
    <citation type="submission" date="2018-01" db="EMBL/GenBank/DDBJ databases">
        <title>Genomic Encyclopedia of Type Strains, Phase I: the one thousand microbial genomes (KMG-I) project.</title>
        <authorList>
            <person name="Goeker M."/>
        </authorList>
    </citation>
    <scope>NUCLEOTIDE SEQUENCE [LARGE SCALE GENOMIC DNA]</scope>
    <source>
        <strain evidence="2 3">DSM 17960</strain>
    </source>
</reference>
<gene>
    <name evidence="2" type="ORF">Q361_103153</name>
</gene>
<dbReference type="Proteomes" id="UP000237056">
    <property type="component" value="Unassembled WGS sequence"/>
</dbReference>
<feature type="transmembrane region" description="Helical" evidence="1">
    <location>
        <begin position="88"/>
        <end position="112"/>
    </location>
</feature>
<dbReference type="EMBL" id="PQNY01000003">
    <property type="protein sequence ID" value="POS02638.1"/>
    <property type="molecule type" value="Genomic_DNA"/>
</dbReference>
<evidence type="ECO:0000313" key="2">
    <source>
        <dbReference type="EMBL" id="POS02638.1"/>
    </source>
</evidence>
<dbReference type="Pfam" id="PF04306">
    <property type="entry name" value="DUF456"/>
    <property type="match status" value="1"/>
</dbReference>
<feature type="transmembrane region" description="Helical" evidence="1">
    <location>
        <begin position="132"/>
        <end position="158"/>
    </location>
</feature>
<dbReference type="InterPro" id="IPR007403">
    <property type="entry name" value="DUF456"/>
</dbReference>